<sequence length="80" mass="8748">MDGCTLGVLHFRNPAKKPGYSTSTAAKQASTEKWVQISVLEDNYQAGSSVHPAYLNKEVPLAKRNHCENAHTVFTTVNST</sequence>
<reference evidence="1" key="1">
    <citation type="submission" date="2015-06" db="UniProtKB">
        <authorList>
            <consortium name="EnsemblPlants"/>
        </authorList>
    </citation>
    <scope>IDENTIFICATION</scope>
</reference>
<proteinExistence type="predicted"/>
<name>M8BY88_AEGTA</name>
<dbReference type="AlphaFoldDB" id="M8BY88"/>
<organism evidence="1">
    <name type="scientific">Aegilops tauschii</name>
    <name type="common">Tausch's goatgrass</name>
    <name type="synonym">Aegilops squarrosa</name>
    <dbReference type="NCBI Taxonomy" id="37682"/>
    <lineage>
        <taxon>Eukaryota</taxon>
        <taxon>Viridiplantae</taxon>
        <taxon>Streptophyta</taxon>
        <taxon>Embryophyta</taxon>
        <taxon>Tracheophyta</taxon>
        <taxon>Spermatophyta</taxon>
        <taxon>Magnoliopsida</taxon>
        <taxon>Liliopsida</taxon>
        <taxon>Poales</taxon>
        <taxon>Poaceae</taxon>
        <taxon>BOP clade</taxon>
        <taxon>Pooideae</taxon>
        <taxon>Triticodae</taxon>
        <taxon>Triticeae</taxon>
        <taxon>Triticinae</taxon>
        <taxon>Aegilops</taxon>
    </lineage>
</organism>
<protein>
    <submittedName>
        <fullName evidence="1">Uncharacterized protein</fullName>
    </submittedName>
</protein>
<dbReference type="EnsemblPlants" id="EMT11774">
    <property type="protein sequence ID" value="EMT11774"/>
    <property type="gene ID" value="F775_29253"/>
</dbReference>
<accession>M8BY88</accession>
<evidence type="ECO:0000313" key="1">
    <source>
        <dbReference type="EnsemblPlants" id="EMT11774"/>
    </source>
</evidence>